<accession>A0A917KNR8</accession>
<evidence type="ECO:0000313" key="2">
    <source>
        <dbReference type="Proteomes" id="UP000657574"/>
    </source>
</evidence>
<proteinExistence type="predicted"/>
<sequence length="63" mass="6755">MLITEWSARAARDVTRARSRGTNPESWASPVPVVGARCDGPALVAGTVRIRVTKTPLTSLYGM</sequence>
<comment type="caution">
    <text evidence="1">The sequence shown here is derived from an EMBL/GenBank/DDBJ whole genome shotgun (WGS) entry which is preliminary data.</text>
</comment>
<protein>
    <submittedName>
        <fullName evidence="1">Uncharacterized protein</fullName>
    </submittedName>
</protein>
<dbReference type="EMBL" id="BMQA01000009">
    <property type="protein sequence ID" value="GGJ20820.1"/>
    <property type="molecule type" value="Genomic_DNA"/>
</dbReference>
<reference evidence="1" key="1">
    <citation type="journal article" date="2014" name="Int. J. Syst. Evol. Microbiol.">
        <title>Complete genome sequence of Corynebacterium casei LMG S-19264T (=DSM 44701T), isolated from a smear-ripened cheese.</title>
        <authorList>
            <consortium name="US DOE Joint Genome Institute (JGI-PGF)"/>
            <person name="Walter F."/>
            <person name="Albersmeier A."/>
            <person name="Kalinowski J."/>
            <person name="Ruckert C."/>
        </authorList>
    </citation>
    <scope>NUCLEOTIDE SEQUENCE</scope>
    <source>
        <strain evidence="1">JCM 3086</strain>
    </source>
</reference>
<keyword evidence="2" id="KW-1185">Reference proteome</keyword>
<name>A0A917KNR8_9ACTN</name>
<reference evidence="1" key="2">
    <citation type="submission" date="2020-09" db="EMBL/GenBank/DDBJ databases">
        <authorList>
            <person name="Sun Q."/>
            <person name="Ohkuma M."/>
        </authorList>
    </citation>
    <scope>NUCLEOTIDE SEQUENCE</scope>
    <source>
        <strain evidence="1">JCM 3086</strain>
    </source>
</reference>
<gene>
    <name evidence="1" type="ORF">GCM10010121_034730</name>
</gene>
<organism evidence="1 2">
    <name type="scientific">Streptomyces brasiliensis</name>
    <dbReference type="NCBI Taxonomy" id="1954"/>
    <lineage>
        <taxon>Bacteria</taxon>
        <taxon>Bacillati</taxon>
        <taxon>Actinomycetota</taxon>
        <taxon>Actinomycetes</taxon>
        <taxon>Kitasatosporales</taxon>
        <taxon>Streptomycetaceae</taxon>
        <taxon>Streptomyces</taxon>
    </lineage>
</organism>
<evidence type="ECO:0000313" key="1">
    <source>
        <dbReference type="EMBL" id="GGJ20820.1"/>
    </source>
</evidence>
<dbReference type="AlphaFoldDB" id="A0A917KNR8"/>
<dbReference type="Proteomes" id="UP000657574">
    <property type="component" value="Unassembled WGS sequence"/>
</dbReference>